<feature type="region of interest" description="Disordered" evidence="1">
    <location>
        <begin position="43"/>
        <end position="70"/>
    </location>
</feature>
<dbReference type="GeneID" id="58407592"/>
<name>C5BIF3_TERTT</name>
<gene>
    <name evidence="2" type="ordered locus">TERTU_4337</name>
</gene>
<dbReference type="eggNOG" id="ENOG5033AX7">
    <property type="taxonomic scope" value="Bacteria"/>
</dbReference>
<organism evidence="2 3">
    <name type="scientific">Teredinibacter turnerae (strain ATCC 39867 / T7901)</name>
    <dbReference type="NCBI Taxonomy" id="377629"/>
    <lineage>
        <taxon>Bacteria</taxon>
        <taxon>Pseudomonadati</taxon>
        <taxon>Pseudomonadota</taxon>
        <taxon>Gammaproteobacteria</taxon>
        <taxon>Cellvibrionales</taxon>
        <taxon>Cellvibrionaceae</taxon>
        <taxon>Teredinibacter</taxon>
    </lineage>
</organism>
<evidence type="ECO:0000256" key="1">
    <source>
        <dbReference type="SAM" id="MobiDB-lite"/>
    </source>
</evidence>
<accession>C5BIF3</accession>
<dbReference type="AlphaFoldDB" id="C5BIF3"/>
<evidence type="ECO:0000313" key="2">
    <source>
        <dbReference type="EMBL" id="ACR11150.1"/>
    </source>
</evidence>
<keyword evidence="3" id="KW-1185">Reference proteome</keyword>
<protein>
    <submittedName>
        <fullName evidence="2">Uncharacterized protein</fullName>
    </submittedName>
</protein>
<dbReference type="RefSeq" id="WP_015817262.1">
    <property type="nucleotide sequence ID" value="NC_012997.1"/>
</dbReference>
<dbReference type="OrthoDB" id="5298522at2"/>
<dbReference type="EMBL" id="CP001614">
    <property type="protein sequence ID" value="ACR11150.1"/>
    <property type="molecule type" value="Genomic_DNA"/>
</dbReference>
<evidence type="ECO:0000313" key="3">
    <source>
        <dbReference type="Proteomes" id="UP000009080"/>
    </source>
</evidence>
<proteinExistence type="predicted"/>
<dbReference type="STRING" id="377629.TERTU_4337"/>
<reference evidence="2 3" key="1">
    <citation type="journal article" date="2009" name="PLoS ONE">
        <title>The complete genome of Teredinibacter turnerae T7901: an intracellular endosymbiont of marine wood-boring bivalves (shipworms).</title>
        <authorList>
            <person name="Yang J.C."/>
            <person name="Madupu R."/>
            <person name="Durkin A.S."/>
            <person name="Ekborg N.A."/>
            <person name="Pedamallu C.S."/>
            <person name="Hostetler J.B."/>
            <person name="Radune D."/>
            <person name="Toms B.S."/>
            <person name="Henrissat B."/>
            <person name="Coutinho P.M."/>
            <person name="Schwarz S."/>
            <person name="Field L."/>
            <person name="Trindade-Silva A.E."/>
            <person name="Soares C.A.G."/>
            <person name="Elshahawi S."/>
            <person name="Hanora A."/>
            <person name="Schmidt E.W."/>
            <person name="Haygood M.G."/>
            <person name="Posfai J."/>
            <person name="Benner J."/>
            <person name="Madinger C."/>
            <person name="Nove J."/>
            <person name="Anton B."/>
            <person name="Chaudhary K."/>
            <person name="Foster J."/>
            <person name="Holman A."/>
            <person name="Kumar S."/>
            <person name="Lessard P.A."/>
            <person name="Luyten Y.A."/>
            <person name="Slatko B."/>
            <person name="Wood N."/>
            <person name="Wu B."/>
            <person name="Teplitski M."/>
            <person name="Mougous J.D."/>
            <person name="Ward N."/>
            <person name="Eisen J.A."/>
            <person name="Badger J.H."/>
            <person name="Distel D.L."/>
        </authorList>
    </citation>
    <scope>NUCLEOTIDE SEQUENCE [LARGE SCALE GENOMIC DNA]</scope>
    <source>
        <strain evidence="3">ATCC 39867 / T7901</strain>
    </source>
</reference>
<sequence>MKTVKTTAEYTIFQRKDDRYAVRNNKRKAINGDAKVEILIKEGLMTKPEPKPAEPEAAEESAEGEASSES</sequence>
<dbReference type="Proteomes" id="UP000009080">
    <property type="component" value="Chromosome"/>
</dbReference>
<feature type="compositionally biased region" description="Acidic residues" evidence="1">
    <location>
        <begin position="56"/>
        <end position="70"/>
    </location>
</feature>
<dbReference type="HOGENOM" id="CLU_193714_0_0_6"/>
<dbReference type="KEGG" id="ttu:TERTU_4337"/>